<name>A0ABT6TE89_9BACL</name>
<comment type="caution">
    <text evidence="2">The sequence shown here is derived from an EMBL/GenBank/DDBJ whole genome shotgun (WGS) entry which is preliminary data.</text>
</comment>
<gene>
    <name evidence="2" type="ORF">KB449_06725</name>
</gene>
<dbReference type="SMART" id="SM00341">
    <property type="entry name" value="HRDC"/>
    <property type="match status" value="1"/>
</dbReference>
<accession>A0ABT6TE89</accession>
<proteinExistence type="predicted"/>
<dbReference type="PROSITE" id="PS50967">
    <property type="entry name" value="HRDC"/>
    <property type="match status" value="1"/>
</dbReference>
<reference evidence="2" key="1">
    <citation type="submission" date="2023-04" db="EMBL/GenBank/DDBJ databases">
        <title>Comparative genomic analysis of Cohnella hashimotonis sp. nov., isolated from the International Space Station.</title>
        <authorList>
            <person name="Venkateswaran K."/>
            <person name="Simpson A."/>
        </authorList>
    </citation>
    <scope>NUCLEOTIDE SEQUENCE</scope>
    <source>
        <strain evidence="2">F6_2S_P_1</strain>
    </source>
</reference>
<dbReference type="Gene3D" id="1.10.150.80">
    <property type="entry name" value="HRDC domain"/>
    <property type="match status" value="1"/>
</dbReference>
<dbReference type="Proteomes" id="UP001161691">
    <property type="component" value="Unassembled WGS sequence"/>
</dbReference>
<dbReference type="RefSeq" id="WP_282907639.1">
    <property type="nucleotide sequence ID" value="NZ_JAGRPV010000001.1"/>
</dbReference>
<evidence type="ECO:0000259" key="1">
    <source>
        <dbReference type="PROSITE" id="PS50967"/>
    </source>
</evidence>
<organism evidence="2 3">
    <name type="scientific">Cohnella hashimotonis</name>
    <dbReference type="NCBI Taxonomy" id="2826895"/>
    <lineage>
        <taxon>Bacteria</taxon>
        <taxon>Bacillati</taxon>
        <taxon>Bacillota</taxon>
        <taxon>Bacilli</taxon>
        <taxon>Bacillales</taxon>
        <taxon>Paenibacillaceae</taxon>
        <taxon>Cohnella</taxon>
    </lineage>
</organism>
<evidence type="ECO:0000313" key="3">
    <source>
        <dbReference type="Proteomes" id="UP001161691"/>
    </source>
</evidence>
<dbReference type="EMBL" id="JAGRPV010000001">
    <property type="protein sequence ID" value="MDI4644650.1"/>
    <property type="molecule type" value="Genomic_DNA"/>
</dbReference>
<dbReference type="InterPro" id="IPR010997">
    <property type="entry name" value="HRDC-like_sf"/>
</dbReference>
<feature type="domain" description="HRDC" evidence="1">
    <location>
        <begin position="106"/>
        <end position="186"/>
    </location>
</feature>
<dbReference type="Pfam" id="PF00570">
    <property type="entry name" value="HRDC"/>
    <property type="match status" value="1"/>
</dbReference>
<keyword evidence="3" id="KW-1185">Reference proteome</keyword>
<dbReference type="SUPFAM" id="SSF47819">
    <property type="entry name" value="HRDC-like"/>
    <property type="match status" value="1"/>
</dbReference>
<sequence length="334" mass="38274">MKIVFLNRLEQGSGYPAGREGQVFIGEEQGNWTAGWQETAENGDAERTIWYEGTSWEELLSSFRHGVAGRMKEGYRPMLDGMLEDTPFWERKPQLQTLLQCYADGQPASDEVIESLRVWRRTKAAEEKRPAYMIATNRELHGLAVFLPHNQAEMQQVPGFGKLKAERYGVELVAMLAKTERSHSFPLDWVSGAVSADQYAAWMFSQREDRYGKSLSLIQEKRKLLAGIREGSSLTELAQQMQCARRELIARIEQLDEEGYDVLPLIDQELAAVPEQEKEVALGAMDELGDRFLKPLQQRVYGGQTGTEYAETERQYEKLRMLRITFRRSRKIAI</sequence>
<dbReference type="InterPro" id="IPR002121">
    <property type="entry name" value="HRDC_dom"/>
</dbReference>
<evidence type="ECO:0000313" key="2">
    <source>
        <dbReference type="EMBL" id="MDI4644650.1"/>
    </source>
</evidence>
<dbReference type="InterPro" id="IPR044876">
    <property type="entry name" value="HRDC_dom_sf"/>
</dbReference>
<protein>
    <submittedName>
        <fullName evidence="2">HRDC domain-containing protein</fullName>
    </submittedName>
</protein>